<dbReference type="Pfam" id="PF01636">
    <property type="entry name" value="APH"/>
    <property type="match status" value="1"/>
</dbReference>
<sequence length="312" mass="35993">MDLRFMYEITTEQLEKIVTSIDPSYSSPVAIPLTGGYSSHVFRLSCHSSEGQMDFALRIPKLEVLKLLPNVVSTEFRLLETLTASGIQVPLAVFLDTSLKTLPDPFMVVGWVEGQTIFQPEDSFVFVKHLARILSKIHQIDKTKHDVSFLPQITDDLYRESIVREKEMDDSIRESEIRNVLKQDWPFQYRNDSVLLHGDYWPGNVMWNGDRPTVIDWVDSAVGEPLEDVGNARMELLWVLGPEMVDAFTQEYQSQNPTLDYRGLPYWDLMASLRAAFKIRKWADGNDKREQEMRTWHKQFVDAAMEKIKTSG</sequence>
<keyword evidence="2" id="KW-0808">Transferase</keyword>
<dbReference type="InterPro" id="IPR011009">
    <property type="entry name" value="Kinase-like_dom_sf"/>
</dbReference>
<accession>A0A2M8LHQ4</accession>
<dbReference type="Gene3D" id="3.90.1200.10">
    <property type="match status" value="1"/>
</dbReference>
<evidence type="ECO:0000313" key="2">
    <source>
        <dbReference type="EMBL" id="PJE76971.1"/>
    </source>
</evidence>
<dbReference type="InterPro" id="IPR002575">
    <property type="entry name" value="Aminoglycoside_PTrfase"/>
</dbReference>
<evidence type="ECO:0000259" key="1">
    <source>
        <dbReference type="Pfam" id="PF01636"/>
    </source>
</evidence>
<dbReference type="EMBL" id="PFEU01000008">
    <property type="protein sequence ID" value="PJE76971.1"/>
    <property type="molecule type" value="Genomic_DNA"/>
</dbReference>
<name>A0A2M8LHQ4_9BACT</name>
<dbReference type="SUPFAM" id="SSF56112">
    <property type="entry name" value="Protein kinase-like (PK-like)"/>
    <property type="match status" value="1"/>
</dbReference>
<comment type="caution">
    <text evidence="2">The sequence shown here is derived from an EMBL/GenBank/DDBJ whole genome shotgun (WGS) entry which is preliminary data.</text>
</comment>
<feature type="domain" description="Aminoglycoside phosphotransferase" evidence="1">
    <location>
        <begin position="31"/>
        <end position="257"/>
    </location>
</feature>
<dbReference type="Proteomes" id="UP000231436">
    <property type="component" value="Unassembled WGS sequence"/>
</dbReference>
<gene>
    <name evidence="2" type="ORF">COV05_02140</name>
</gene>
<dbReference type="PANTHER" id="PTHR21310">
    <property type="entry name" value="AMINOGLYCOSIDE PHOSPHOTRANSFERASE-RELATED-RELATED"/>
    <property type="match status" value="1"/>
</dbReference>
<dbReference type="AlphaFoldDB" id="A0A2M8LHQ4"/>
<dbReference type="Gene3D" id="3.30.200.20">
    <property type="entry name" value="Phosphorylase Kinase, domain 1"/>
    <property type="match status" value="1"/>
</dbReference>
<dbReference type="GO" id="GO:0016740">
    <property type="term" value="F:transferase activity"/>
    <property type="evidence" value="ECO:0007669"/>
    <property type="project" value="UniProtKB-KW"/>
</dbReference>
<proteinExistence type="predicted"/>
<evidence type="ECO:0000313" key="3">
    <source>
        <dbReference type="Proteomes" id="UP000231436"/>
    </source>
</evidence>
<reference evidence="3" key="1">
    <citation type="submission" date="2017-09" db="EMBL/GenBank/DDBJ databases">
        <title>Depth-based differentiation of microbial function through sediment-hosted aquifers and enrichment of novel symbionts in the deep terrestrial subsurface.</title>
        <authorList>
            <person name="Probst A.J."/>
            <person name="Ladd B."/>
            <person name="Jarett J.K."/>
            <person name="Geller-Mcgrath D.E."/>
            <person name="Sieber C.M.K."/>
            <person name="Emerson J.B."/>
            <person name="Anantharaman K."/>
            <person name="Thomas B.C."/>
            <person name="Malmstrom R."/>
            <person name="Stieglmeier M."/>
            <person name="Klingl A."/>
            <person name="Woyke T."/>
            <person name="Ryan C.M."/>
            <person name="Banfield J.F."/>
        </authorList>
    </citation>
    <scope>NUCLEOTIDE SEQUENCE [LARGE SCALE GENOMIC DNA]</scope>
</reference>
<protein>
    <submittedName>
        <fullName evidence="2">Phosphotransferase family protein</fullName>
    </submittedName>
</protein>
<organism evidence="2 3">
    <name type="scientific">Candidatus Uhrbacteria bacterium CG10_big_fil_rev_8_21_14_0_10_48_16</name>
    <dbReference type="NCBI Taxonomy" id="1975038"/>
    <lineage>
        <taxon>Bacteria</taxon>
        <taxon>Candidatus Uhriibacteriota</taxon>
    </lineage>
</organism>
<dbReference type="InterPro" id="IPR051678">
    <property type="entry name" value="AGP_Transferase"/>
</dbReference>